<evidence type="ECO:0000313" key="1">
    <source>
        <dbReference type="EMBL" id="QIX91542.1"/>
    </source>
</evidence>
<organism evidence="2 3">
    <name type="scientific">Enterocloster clostridioformis</name>
    <dbReference type="NCBI Taxonomy" id="1531"/>
    <lineage>
        <taxon>Bacteria</taxon>
        <taxon>Bacillati</taxon>
        <taxon>Bacillota</taxon>
        <taxon>Clostridia</taxon>
        <taxon>Lachnospirales</taxon>
        <taxon>Lachnospiraceae</taxon>
        <taxon>Enterocloster</taxon>
    </lineage>
</organism>
<sequence>MKQEAYDMVERIMDTEMMGYAYLYPRGEEMRKEYLISTTPENLANFIGSHFTDAGKMVITDVMDRLIVDTVGGFLDTCPDQKLCRELIGRLAPIQMGEQEPGEILAVDREMSEEYFREEDQMITMMELSMG</sequence>
<name>A0A1I0JQT9_9FIRM</name>
<dbReference type="RefSeq" id="WP_003524949.1">
    <property type="nucleotide sequence ID" value="NZ_CABKQO010000003.1"/>
</dbReference>
<reference evidence="2 3" key="1">
    <citation type="submission" date="2016-10" db="EMBL/GenBank/DDBJ databases">
        <authorList>
            <person name="Varghese N."/>
            <person name="Submissions S."/>
        </authorList>
    </citation>
    <scope>NUCLEOTIDE SEQUENCE [LARGE SCALE GENOMIC DNA]</scope>
    <source>
        <strain evidence="2 3">NLAE-zl-C196</strain>
    </source>
</reference>
<gene>
    <name evidence="1" type="ORF">FOC47_13930</name>
    <name evidence="2" type="ORF">SAMN05216521_106515</name>
</gene>
<proteinExistence type="predicted"/>
<evidence type="ECO:0000313" key="3">
    <source>
        <dbReference type="Proteomes" id="UP000182121"/>
    </source>
</evidence>
<dbReference type="EMBL" id="FOIO01000065">
    <property type="protein sequence ID" value="SEU13014.1"/>
    <property type="molecule type" value="Genomic_DNA"/>
</dbReference>
<reference evidence="1 4" key="2">
    <citation type="submission" date="2019-11" db="EMBL/GenBank/DDBJ databases">
        <title>FDA dAtabase for Regulatory Grade micrObial Sequences (FDA-ARGOS): Supporting development and validation of Infectious Disease Dx tests.</title>
        <authorList>
            <person name="Turner S."/>
            <person name="Byrd R."/>
            <person name="Tallon L."/>
            <person name="Sadzewicz L."/>
            <person name="Vavikolanu K."/>
            <person name="Mehta A."/>
            <person name="Aluvathingal J."/>
            <person name="Nadendla S."/>
            <person name="Myers T."/>
            <person name="Yan Y."/>
            <person name="Sichtig H."/>
        </authorList>
    </citation>
    <scope>NUCLEOTIDE SEQUENCE [LARGE SCALE GENOMIC DNA]</scope>
    <source>
        <strain evidence="1 4">FDAARGOS_739</strain>
    </source>
</reference>
<dbReference type="Proteomes" id="UP000501069">
    <property type="component" value="Chromosome"/>
</dbReference>
<evidence type="ECO:0000313" key="4">
    <source>
        <dbReference type="Proteomes" id="UP000501069"/>
    </source>
</evidence>
<dbReference type="EMBL" id="CP050964">
    <property type="protein sequence ID" value="QIX91542.1"/>
    <property type="molecule type" value="Genomic_DNA"/>
</dbReference>
<protein>
    <submittedName>
        <fullName evidence="2">Uncharacterized protein</fullName>
    </submittedName>
</protein>
<dbReference type="Proteomes" id="UP000182121">
    <property type="component" value="Unassembled WGS sequence"/>
</dbReference>
<accession>A0A1I0JQT9</accession>
<evidence type="ECO:0000313" key="2">
    <source>
        <dbReference type="EMBL" id="SEU13014.1"/>
    </source>
</evidence>
<dbReference type="AlphaFoldDB" id="A0A1I0JQT9"/>
<dbReference type="GeneID" id="57962264"/>